<reference evidence="7 8" key="1">
    <citation type="submission" date="2016-03" db="EMBL/GenBank/DDBJ databases">
        <title>Acinetobacter genomospecies 28 strain ANC 4149.</title>
        <authorList>
            <person name="Radolfova-Krizova L."/>
            <person name="Nemec A."/>
        </authorList>
    </citation>
    <scope>NUCLEOTIDE SEQUENCE [LARGE SCALE GENOMIC DNA]</scope>
    <source>
        <strain evidence="7 8">ANC 4149</strain>
    </source>
</reference>
<dbReference type="RefSeq" id="WP_067670514.1">
    <property type="nucleotide sequence ID" value="NZ_CBCSIK010000013.1"/>
</dbReference>
<keyword evidence="1" id="KW-0547">Nucleotide-binding</keyword>
<dbReference type="InterPro" id="IPR025944">
    <property type="entry name" value="Sigma_54_int_dom_CS"/>
</dbReference>
<dbReference type="InterPro" id="IPR027417">
    <property type="entry name" value="P-loop_NTPase"/>
</dbReference>
<keyword evidence="3" id="KW-0805">Transcription regulation</keyword>
<comment type="caution">
    <text evidence="7">The sequence shown here is derived from an EMBL/GenBank/DDBJ whole genome shotgun (WGS) entry which is preliminary data.</text>
</comment>
<dbReference type="AlphaFoldDB" id="A0A151XZF9"/>
<evidence type="ECO:0000256" key="5">
    <source>
        <dbReference type="ARBA" id="ARBA00023163"/>
    </source>
</evidence>
<dbReference type="Gene3D" id="3.40.50.300">
    <property type="entry name" value="P-loop containing nucleotide triphosphate hydrolases"/>
    <property type="match status" value="1"/>
</dbReference>
<dbReference type="InterPro" id="IPR009057">
    <property type="entry name" value="Homeodomain-like_sf"/>
</dbReference>
<dbReference type="GO" id="GO:0005524">
    <property type="term" value="F:ATP binding"/>
    <property type="evidence" value="ECO:0007669"/>
    <property type="project" value="UniProtKB-KW"/>
</dbReference>
<keyword evidence="5" id="KW-0804">Transcription</keyword>
<dbReference type="InterPro" id="IPR058031">
    <property type="entry name" value="AAA_lid_NorR"/>
</dbReference>
<accession>A0A151XZF9</accession>
<sequence>MSVLSYPSLSAAARLARATATVFEDPVSQALLERIKQIAPSNANALIIGETGTGKELVARQIHDLSERAKGPFIAVNCGALTESLAESELFGHEKGAFTGAISQRIGWFEAAHNGTLFLDEIGDLSFAMQVKLLRILQEREIIRVGSLKPIRINVRIIAATNIDLEQAVSEGKFREDLFYRLYVALLRIPKLTDRKGDILPLAKFFVERYQTDPHATPLRISPLASKKLIQHRWPGNIRELENTIHHAVVVSQNGLIEPEDISFSNLQYAQFKAVNTLLTAESSSKALLPNIQASLDAQLLLQQTFQHLFQASRQLPELNINELIEEQFIRSAYEFCQFNQVHTAKLLGVTRNVIRTRLIKYGLL</sequence>
<dbReference type="PROSITE" id="PS00688">
    <property type="entry name" value="SIGMA54_INTERACT_3"/>
    <property type="match status" value="1"/>
</dbReference>
<evidence type="ECO:0000259" key="6">
    <source>
        <dbReference type="PROSITE" id="PS50045"/>
    </source>
</evidence>
<dbReference type="OrthoDB" id="9804019at2"/>
<dbReference type="GO" id="GO:0003677">
    <property type="term" value="F:DNA binding"/>
    <property type="evidence" value="ECO:0007669"/>
    <property type="project" value="UniProtKB-KW"/>
</dbReference>
<evidence type="ECO:0000313" key="8">
    <source>
        <dbReference type="Proteomes" id="UP000076276"/>
    </source>
</evidence>
<dbReference type="InterPro" id="IPR025943">
    <property type="entry name" value="Sigma_54_int_dom_ATP-bd_2"/>
</dbReference>
<dbReference type="GO" id="GO:0006355">
    <property type="term" value="P:regulation of DNA-templated transcription"/>
    <property type="evidence" value="ECO:0007669"/>
    <property type="project" value="InterPro"/>
</dbReference>
<keyword evidence="8" id="KW-1185">Reference proteome</keyword>
<evidence type="ECO:0000256" key="1">
    <source>
        <dbReference type="ARBA" id="ARBA00022741"/>
    </source>
</evidence>
<dbReference type="SUPFAM" id="SSF46689">
    <property type="entry name" value="Homeodomain-like"/>
    <property type="match status" value="1"/>
</dbReference>
<dbReference type="Pfam" id="PF00158">
    <property type="entry name" value="Sigma54_activat"/>
    <property type="match status" value="1"/>
</dbReference>
<feature type="domain" description="Sigma-54 factor interaction" evidence="6">
    <location>
        <begin position="21"/>
        <end position="250"/>
    </location>
</feature>
<dbReference type="SMART" id="SM00382">
    <property type="entry name" value="AAA"/>
    <property type="match status" value="1"/>
</dbReference>
<dbReference type="PANTHER" id="PTHR32071:SF21">
    <property type="entry name" value="TRANSCRIPTIONAL REGULATORY PROTEIN FLGR"/>
    <property type="match status" value="1"/>
</dbReference>
<proteinExistence type="predicted"/>
<dbReference type="InterPro" id="IPR003593">
    <property type="entry name" value="AAA+_ATPase"/>
</dbReference>
<dbReference type="SUPFAM" id="SSF52540">
    <property type="entry name" value="P-loop containing nucleoside triphosphate hydrolases"/>
    <property type="match status" value="1"/>
</dbReference>
<dbReference type="Pfam" id="PF25601">
    <property type="entry name" value="AAA_lid_14"/>
    <property type="match status" value="1"/>
</dbReference>
<evidence type="ECO:0000256" key="4">
    <source>
        <dbReference type="ARBA" id="ARBA00023125"/>
    </source>
</evidence>
<protein>
    <submittedName>
        <fullName evidence="7">Fis family transcriptional regulator</fullName>
    </submittedName>
</protein>
<dbReference type="PROSITE" id="PS50045">
    <property type="entry name" value="SIGMA54_INTERACT_4"/>
    <property type="match status" value="1"/>
</dbReference>
<evidence type="ECO:0000256" key="2">
    <source>
        <dbReference type="ARBA" id="ARBA00022840"/>
    </source>
</evidence>
<dbReference type="EMBL" id="LUAW01000032">
    <property type="protein sequence ID" value="KYQ71176.1"/>
    <property type="molecule type" value="Genomic_DNA"/>
</dbReference>
<dbReference type="PROSITE" id="PS00676">
    <property type="entry name" value="SIGMA54_INTERACT_2"/>
    <property type="match status" value="1"/>
</dbReference>
<dbReference type="Proteomes" id="UP000076276">
    <property type="component" value="Unassembled WGS sequence"/>
</dbReference>
<dbReference type="PANTHER" id="PTHR32071">
    <property type="entry name" value="TRANSCRIPTIONAL REGULATORY PROTEIN"/>
    <property type="match status" value="1"/>
</dbReference>
<dbReference type="InterPro" id="IPR002078">
    <property type="entry name" value="Sigma_54_int"/>
</dbReference>
<name>A0A151XZF9_9GAMM</name>
<dbReference type="STRING" id="1806892.AZH43_15880"/>
<dbReference type="CDD" id="cd00009">
    <property type="entry name" value="AAA"/>
    <property type="match status" value="1"/>
</dbReference>
<evidence type="ECO:0000256" key="3">
    <source>
        <dbReference type="ARBA" id="ARBA00023015"/>
    </source>
</evidence>
<keyword evidence="4" id="KW-0238">DNA-binding</keyword>
<keyword evidence="2" id="KW-0067">ATP-binding</keyword>
<dbReference type="FunFam" id="3.40.50.300:FF:000006">
    <property type="entry name" value="DNA-binding transcriptional regulator NtrC"/>
    <property type="match status" value="1"/>
</dbReference>
<dbReference type="Gene3D" id="1.10.10.60">
    <property type="entry name" value="Homeodomain-like"/>
    <property type="match status" value="1"/>
</dbReference>
<evidence type="ECO:0000313" key="7">
    <source>
        <dbReference type="EMBL" id="KYQ71176.1"/>
    </source>
</evidence>
<organism evidence="7 8">
    <name type="scientific">Acinetobacter pragensis</name>
    <dbReference type="NCBI Taxonomy" id="1806892"/>
    <lineage>
        <taxon>Bacteria</taxon>
        <taxon>Pseudomonadati</taxon>
        <taxon>Pseudomonadota</taxon>
        <taxon>Gammaproteobacteria</taxon>
        <taxon>Moraxellales</taxon>
        <taxon>Moraxellaceae</taxon>
        <taxon>Acinetobacter</taxon>
    </lineage>
</organism>
<gene>
    <name evidence="7" type="ORF">AZH43_15880</name>
</gene>
<dbReference type="Gene3D" id="1.10.8.60">
    <property type="match status" value="1"/>
</dbReference>